<protein>
    <submittedName>
        <fullName evidence="1">Uncharacterized protein</fullName>
    </submittedName>
</protein>
<name>A0A9K3KW30_9STRA</name>
<sequence length="114" mass="13239">MQRWCSKIGTIVECPTSKKNVAPDAAYIVSSVDEYTSKGEGQTAGDDASNRILVHNVVIHSQLFGSLHRFLRLRFQRRHVHLQSASPLWIYLRRASRQRQQRYDRQNESVEEDI</sequence>
<evidence type="ECO:0000313" key="1">
    <source>
        <dbReference type="EMBL" id="KAG7350250.1"/>
    </source>
</evidence>
<keyword evidence="2" id="KW-1185">Reference proteome</keyword>
<dbReference type="Proteomes" id="UP000693970">
    <property type="component" value="Unassembled WGS sequence"/>
</dbReference>
<reference evidence="1" key="1">
    <citation type="journal article" date="2021" name="Sci. Rep.">
        <title>Diploid genomic architecture of Nitzschia inconspicua, an elite biomass production diatom.</title>
        <authorList>
            <person name="Oliver A."/>
            <person name="Podell S."/>
            <person name="Pinowska A."/>
            <person name="Traller J.C."/>
            <person name="Smith S.R."/>
            <person name="McClure R."/>
            <person name="Beliaev A."/>
            <person name="Bohutskyi P."/>
            <person name="Hill E.A."/>
            <person name="Rabines A."/>
            <person name="Zheng H."/>
            <person name="Allen L.Z."/>
            <person name="Kuo A."/>
            <person name="Grigoriev I.V."/>
            <person name="Allen A.E."/>
            <person name="Hazlebeck D."/>
            <person name="Allen E.E."/>
        </authorList>
    </citation>
    <scope>NUCLEOTIDE SEQUENCE</scope>
    <source>
        <strain evidence="1">Hildebrandi</strain>
    </source>
</reference>
<dbReference type="EMBL" id="JAGRRH010000018">
    <property type="protein sequence ID" value="KAG7350250.1"/>
    <property type="molecule type" value="Genomic_DNA"/>
</dbReference>
<proteinExistence type="predicted"/>
<gene>
    <name evidence="1" type="ORF">IV203_009610</name>
</gene>
<organism evidence="1 2">
    <name type="scientific">Nitzschia inconspicua</name>
    <dbReference type="NCBI Taxonomy" id="303405"/>
    <lineage>
        <taxon>Eukaryota</taxon>
        <taxon>Sar</taxon>
        <taxon>Stramenopiles</taxon>
        <taxon>Ochrophyta</taxon>
        <taxon>Bacillariophyta</taxon>
        <taxon>Bacillariophyceae</taxon>
        <taxon>Bacillariophycidae</taxon>
        <taxon>Bacillariales</taxon>
        <taxon>Bacillariaceae</taxon>
        <taxon>Nitzschia</taxon>
    </lineage>
</organism>
<reference evidence="1" key="2">
    <citation type="submission" date="2021-04" db="EMBL/GenBank/DDBJ databases">
        <authorList>
            <person name="Podell S."/>
        </authorList>
    </citation>
    <scope>NUCLEOTIDE SEQUENCE</scope>
    <source>
        <strain evidence="1">Hildebrandi</strain>
    </source>
</reference>
<comment type="caution">
    <text evidence="1">The sequence shown here is derived from an EMBL/GenBank/DDBJ whole genome shotgun (WGS) entry which is preliminary data.</text>
</comment>
<accession>A0A9K3KW30</accession>
<dbReference type="AlphaFoldDB" id="A0A9K3KW30"/>
<evidence type="ECO:0000313" key="2">
    <source>
        <dbReference type="Proteomes" id="UP000693970"/>
    </source>
</evidence>